<proteinExistence type="predicted"/>
<dbReference type="OrthoDB" id="9151794at2"/>
<reference evidence="9 10" key="1">
    <citation type="journal article" date="2013" name="Genome Biol.">
        <title>Genomic analysis reveals key aspects of prokaryotic symbiosis in the phototrophic consortium "Chlorochromatium aggregatum".</title>
        <authorList>
            <person name="Liu Z."/>
            <person name="Muller J."/>
            <person name="Li T."/>
            <person name="Alvey R.M."/>
            <person name="Vogl K."/>
            <person name="Frigaard N.U."/>
            <person name="Rockwell N.C."/>
            <person name="Boyd E.S."/>
            <person name="Tomsho L.P."/>
            <person name="Schuster S.C."/>
            <person name="Henke P."/>
            <person name="Rohde M."/>
            <person name="Overmann J."/>
            <person name="Bryant D.A."/>
        </authorList>
    </citation>
    <scope>NUCLEOTIDE SEQUENCE [LARGE SCALE GENOMIC DNA]</scope>
    <source>
        <strain evidence="9">CR</strain>
    </source>
</reference>
<evidence type="ECO:0000256" key="3">
    <source>
        <dbReference type="ARBA" id="ARBA00022475"/>
    </source>
</evidence>
<dbReference type="PATRIC" id="fig|946483.4.peg.1772"/>
<keyword evidence="6 7" id="KW-0472">Membrane</keyword>
<evidence type="ECO:0000256" key="5">
    <source>
        <dbReference type="ARBA" id="ARBA00022989"/>
    </source>
</evidence>
<evidence type="ECO:0000256" key="6">
    <source>
        <dbReference type="ARBA" id="ARBA00023136"/>
    </source>
</evidence>
<keyword evidence="4 7" id="KW-0812">Transmembrane</keyword>
<feature type="domain" description="HemY N-terminal" evidence="8">
    <location>
        <begin position="28"/>
        <end position="109"/>
    </location>
</feature>
<evidence type="ECO:0000256" key="1">
    <source>
        <dbReference type="ARBA" id="ARBA00004141"/>
    </source>
</evidence>
<dbReference type="eggNOG" id="COG3071">
    <property type="taxonomic scope" value="Bacteria"/>
</dbReference>
<evidence type="ECO:0000259" key="8">
    <source>
        <dbReference type="Pfam" id="PF07219"/>
    </source>
</evidence>
<protein>
    <submittedName>
        <fullName evidence="9">HemY protein</fullName>
    </submittedName>
</protein>
<organism evidence="9 10">
    <name type="scientific">Candidatus Symbiobacter mobilis CR</name>
    <dbReference type="NCBI Taxonomy" id="946483"/>
    <lineage>
        <taxon>Bacteria</taxon>
        <taxon>Pseudomonadati</taxon>
        <taxon>Pseudomonadota</taxon>
        <taxon>Betaproteobacteria</taxon>
        <taxon>Burkholderiales</taxon>
        <taxon>Comamonadaceae</taxon>
    </lineage>
</organism>
<gene>
    <name evidence="9" type="primary">hemY</name>
    <name evidence="9" type="ORF">Cenrod_1753</name>
</gene>
<dbReference type="Pfam" id="PF07219">
    <property type="entry name" value="HemY_N"/>
    <property type="match status" value="1"/>
</dbReference>
<dbReference type="GO" id="GO:0042168">
    <property type="term" value="P:heme metabolic process"/>
    <property type="evidence" value="ECO:0007669"/>
    <property type="project" value="InterPro"/>
</dbReference>
<dbReference type="STRING" id="946483.Cenrod_1753"/>
<sequence length="450" mass="49825">MRVALWLVGLFAVAVGLAGFAQGNAAMVTIFWPPHRIDVSLHFALFVLALLFVLLHLSLRALSALWNIPQRAQAWRERREERLAHDAILDAITHLLAGRFLRARKSAQWVLEQTAPFEAPDPSPPWAARLTVLAHWLAAESAHALRDPQTRATHCAQALDLATALADPGHREGVLLRAVAWAHEDRDAEAALRLLEQLPAGAARRTLALRLRLKVTRMAGHTILALETARLLVKHRAVPASTASGLLNALVQESIRDARTQEELLAVWQQLDSAESLQPDIACRAAQRWLRLGGTVLEALDWLIPVWDRMIASPDTVSAAQSLTMVRALEDCFSRNPSALDATWLQRIERAQQRRLADPALQYLAGVACWHLQLWGKAQQLLRQALPRLSDPGLLSRGWQSLAELAHRQDDEASALLAWKNAARAYIDPSLEPTRNGSLGAPLMAITRTD</sequence>
<name>U5N8Z6_9BURK</name>
<accession>U5N8Z6</accession>
<dbReference type="HOGENOM" id="CLU_037501_0_1_4"/>
<feature type="transmembrane region" description="Helical" evidence="7">
    <location>
        <begin position="41"/>
        <end position="62"/>
    </location>
</feature>
<keyword evidence="5 7" id="KW-1133">Transmembrane helix</keyword>
<dbReference type="InterPro" id="IPR005254">
    <property type="entry name" value="Heme_biosyn_assoc_TPR_pro"/>
</dbReference>
<dbReference type="InterPro" id="IPR010817">
    <property type="entry name" value="HemY_N"/>
</dbReference>
<dbReference type="AlphaFoldDB" id="U5N8Z6"/>
<dbReference type="KEGG" id="cbx:Cenrod_1753"/>
<evidence type="ECO:0000313" key="10">
    <source>
        <dbReference type="Proteomes" id="UP000017184"/>
    </source>
</evidence>
<dbReference type="Proteomes" id="UP000017184">
    <property type="component" value="Chromosome"/>
</dbReference>
<keyword evidence="10" id="KW-1185">Reference proteome</keyword>
<dbReference type="EMBL" id="CP004885">
    <property type="protein sequence ID" value="AGX87837.1"/>
    <property type="molecule type" value="Genomic_DNA"/>
</dbReference>
<evidence type="ECO:0000256" key="2">
    <source>
        <dbReference type="ARBA" id="ARBA00004236"/>
    </source>
</evidence>
<comment type="subcellular location">
    <subcellularLocation>
        <location evidence="2">Cell membrane</location>
    </subcellularLocation>
    <subcellularLocation>
        <location evidence="1">Membrane</location>
        <topology evidence="1">Multi-pass membrane protein</topology>
    </subcellularLocation>
</comment>
<evidence type="ECO:0000256" key="7">
    <source>
        <dbReference type="SAM" id="Phobius"/>
    </source>
</evidence>
<evidence type="ECO:0000313" key="9">
    <source>
        <dbReference type="EMBL" id="AGX87837.1"/>
    </source>
</evidence>
<evidence type="ECO:0000256" key="4">
    <source>
        <dbReference type="ARBA" id="ARBA00022692"/>
    </source>
</evidence>
<dbReference type="RefSeq" id="WP_022774088.1">
    <property type="nucleotide sequence ID" value="NC_022576.1"/>
</dbReference>
<keyword evidence="3" id="KW-1003">Cell membrane</keyword>
<dbReference type="NCBIfam" id="TIGR00540">
    <property type="entry name" value="TPR_hemY_coli"/>
    <property type="match status" value="1"/>
</dbReference>
<dbReference type="GO" id="GO:0005886">
    <property type="term" value="C:plasma membrane"/>
    <property type="evidence" value="ECO:0007669"/>
    <property type="project" value="UniProtKB-SubCell"/>
</dbReference>